<gene>
    <name evidence="2" type="ORF">CDV28_11838</name>
</gene>
<sequence>MKKNVLQITVLFSAAALLFGCHSDPNENANKMYVEISQSLQKIQENKGSFTAEYEAYKQAKIKLNTLLADYPSSAVAVTLLSGQTKIFGLTLNQFQEKEKSMKLLADAEQSPLDAALAIVETIDKTSYHISPLLTEIAITYAEAGDKETANSLTSRSIETAKSINDSDEKANVLTEIANEYAESGQKDQAESLLSESLTIVNNANLDPSRRLGRIAIGYAKIRQCGQADKLSKMIGDIGWMKGIAGECAKARQFAHAINIAKAIKVTGAQAAALTEIGIAYAESGGKREAAQLFFQILEMIKSIENSGWKAELVAKVADGYAKIEKQGKAESLLSEAAIAADTIKGTGNNFLFAFSGKLAAMAVIYEKNNKKDEAEKMLSKAVDIANTISNDPNFMKEQALLHIVRSWAEAGRSEKVIEIAKTIKEDWWRSQSFFAIIDDIAKKEKFNQSIALAEQIEDLSWKAKALNNIEKAYIRARKQPSDADKAILREIVHSVIEVSPLFEQATQ</sequence>
<dbReference type="InterPro" id="IPR011990">
    <property type="entry name" value="TPR-like_helical_dom_sf"/>
</dbReference>
<dbReference type="AlphaFoldDB" id="A0A521G152"/>
<keyword evidence="3" id="KW-1185">Reference proteome</keyword>
<reference evidence="2" key="1">
    <citation type="submission" date="2017-07" db="EMBL/GenBank/DDBJ databases">
        <title>The cable genome - Insights into the physiology and evolution of filamentous bacteria capable of sulfide oxidation via long distance electron transfer.</title>
        <authorList>
            <person name="Thorup C."/>
            <person name="Bjerg J.T."/>
            <person name="Schreiber L."/>
            <person name="Nielsen L.P."/>
            <person name="Kjeldsen K.U."/>
            <person name="Boesen T."/>
            <person name="Boggild A."/>
            <person name="Meysman F."/>
            <person name="Geelhoed J."/>
            <person name="Schramm A."/>
        </authorList>
    </citation>
    <scope>NUCLEOTIDE SEQUENCE [LARGE SCALE GENOMIC DNA]</scope>
    <source>
        <strain evidence="2">GS</strain>
    </source>
</reference>
<dbReference type="Gene3D" id="1.25.40.10">
    <property type="entry name" value="Tetratricopeptide repeat domain"/>
    <property type="match status" value="3"/>
</dbReference>
<proteinExistence type="predicted"/>
<evidence type="ECO:0000313" key="3">
    <source>
        <dbReference type="Proteomes" id="UP000316238"/>
    </source>
</evidence>
<name>A0A521G152_9BACT</name>
<comment type="caution">
    <text evidence="2">The sequence shown here is derived from an EMBL/GenBank/DDBJ whole genome shotgun (WGS) entry which is preliminary data.</text>
</comment>
<evidence type="ECO:0008006" key="4">
    <source>
        <dbReference type="Google" id="ProtNLM"/>
    </source>
</evidence>
<dbReference type="EMBL" id="NQJD01000018">
    <property type="protein sequence ID" value="TAA74764.1"/>
    <property type="molecule type" value="Genomic_DNA"/>
</dbReference>
<evidence type="ECO:0000313" key="2">
    <source>
        <dbReference type="EMBL" id="TAA74764.1"/>
    </source>
</evidence>
<evidence type="ECO:0000256" key="1">
    <source>
        <dbReference type="SAM" id="Coils"/>
    </source>
</evidence>
<dbReference type="InterPro" id="IPR019734">
    <property type="entry name" value="TPR_rpt"/>
</dbReference>
<organism evidence="2 3">
    <name type="scientific">Candidatus Electronema aureum</name>
    <dbReference type="NCBI Taxonomy" id="2005002"/>
    <lineage>
        <taxon>Bacteria</taxon>
        <taxon>Pseudomonadati</taxon>
        <taxon>Thermodesulfobacteriota</taxon>
        <taxon>Desulfobulbia</taxon>
        <taxon>Desulfobulbales</taxon>
        <taxon>Desulfobulbaceae</taxon>
        <taxon>Candidatus Electronema</taxon>
    </lineage>
</organism>
<dbReference type="SUPFAM" id="SSF48452">
    <property type="entry name" value="TPR-like"/>
    <property type="match status" value="2"/>
</dbReference>
<dbReference type="PROSITE" id="PS51257">
    <property type="entry name" value="PROKAR_LIPOPROTEIN"/>
    <property type="match status" value="1"/>
</dbReference>
<feature type="coiled-coil region" evidence="1">
    <location>
        <begin position="26"/>
        <end position="60"/>
    </location>
</feature>
<dbReference type="Proteomes" id="UP000316238">
    <property type="component" value="Unassembled WGS sequence"/>
</dbReference>
<protein>
    <recommendedName>
        <fullName evidence="4">Tetratricopeptide repeat-containing protein</fullName>
    </recommendedName>
</protein>
<accession>A0A521G152</accession>
<dbReference type="SMART" id="SM00028">
    <property type="entry name" value="TPR"/>
    <property type="match status" value="3"/>
</dbReference>
<keyword evidence="1" id="KW-0175">Coiled coil</keyword>